<evidence type="ECO:0000313" key="8">
    <source>
        <dbReference type="EMBL" id="SFM40158.1"/>
    </source>
</evidence>
<dbReference type="GO" id="GO:0003872">
    <property type="term" value="F:6-phosphofructokinase activity"/>
    <property type="evidence" value="ECO:0007669"/>
    <property type="project" value="TreeGrafter"/>
</dbReference>
<dbReference type="PIRSF" id="PIRSF000535">
    <property type="entry name" value="1PFK/6PFK/LacC"/>
    <property type="match status" value="1"/>
</dbReference>
<dbReference type="EMBL" id="FOUO01000004">
    <property type="protein sequence ID" value="SFM40158.1"/>
    <property type="molecule type" value="Genomic_DNA"/>
</dbReference>
<dbReference type="GO" id="GO:0005829">
    <property type="term" value="C:cytosol"/>
    <property type="evidence" value="ECO:0007669"/>
    <property type="project" value="TreeGrafter"/>
</dbReference>
<dbReference type="InterPro" id="IPR029056">
    <property type="entry name" value="Ribokinase-like"/>
</dbReference>
<dbReference type="GO" id="GO:0005524">
    <property type="term" value="F:ATP binding"/>
    <property type="evidence" value="ECO:0007669"/>
    <property type="project" value="UniProtKB-KW"/>
</dbReference>
<dbReference type="AlphaFoldDB" id="A0A1I4QJ95"/>
<reference evidence="8 9" key="1">
    <citation type="submission" date="2016-10" db="EMBL/GenBank/DDBJ databases">
        <authorList>
            <person name="de Groot N.N."/>
        </authorList>
    </citation>
    <scope>NUCLEOTIDE SEQUENCE [LARGE SCALE GENOMIC DNA]</scope>
    <source>
        <strain evidence="8 9">DSM 4180</strain>
    </source>
</reference>
<accession>A0A1I4QJ95</accession>
<dbReference type="OrthoDB" id="9801219at2"/>
<comment type="similarity">
    <text evidence="1 6">Belongs to the carbohydrate kinase PfkB family.</text>
</comment>
<evidence type="ECO:0000259" key="7">
    <source>
        <dbReference type="Pfam" id="PF00294"/>
    </source>
</evidence>
<dbReference type="NCBIfam" id="TIGR03168">
    <property type="entry name" value="1-PFK"/>
    <property type="match status" value="1"/>
</dbReference>
<keyword evidence="9" id="KW-1185">Reference proteome</keyword>
<evidence type="ECO:0000313" key="9">
    <source>
        <dbReference type="Proteomes" id="UP000199556"/>
    </source>
</evidence>
<feature type="domain" description="Carbohydrate kinase PfkB" evidence="7">
    <location>
        <begin position="14"/>
        <end position="294"/>
    </location>
</feature>
<evidence type="ECO:0000256" key="3">
    <source>
        <dbReference type="ARBA" id="ARBA00022741"/>
    </source>
</evidence>
<keyword evidence="2 6" id="KW-0808">Transferase</keyword>
<keyword evidence="5" id="KW-0067">ATP-binding</keyword>
<evidence type="ECO:0000256" key="4">
    <source>
        <dbReference type="ARBA" id="ARBA00022777"/>
    </source>
</evidence>
<dbReference type="InterPro" id="IPR017583">
    <property type="entry name" value="Tagatose/fructose_Pkinase"/>
</dbReference>
<proteinExistence type="inferred from homology"/>
<evidence type="ECO:0000256" key="5">
    <source>
        <dbReference type="ARBA" id="ARBA00022840"/>
    </source>
</evidence>
<dbReference type="STRING" id="195064.SAMN05421721_104201"/>
<dbReference type="Gene3D" id="3.40.1190.20">
    <property type="match status" value="1"/>
</dbReference>
<evidence type="ECO:0000256" key="1">
    <source>
        <dbReference type="ARBA" id="ARBA00010688"/>
    </source>
</evidence>
<keyword evidence="4 8" id="KW-0418">Kinase</keyword>
<name>A0A1I4QJ95_ECTMO</name>
<dbReference type="RefSeq" id="WP_090484105.1">
    <property type="nucleotide sequence ID" value="NZ_FOUO01000004.1"/>
</dbReference>
<dbReference type="InterPro" id="IPR011611">
    <property type="entry name" value="PfkB_dom"/>
</dbReference>
<dbReference type="Pfam" id="PF00294">
    <property type="entry name" value="PfkB"/>
    <property type="match status" value="1"/>
</dbReference>
<dbReference type="FunFam" id="3.40.1190.20:FF:000001">
    <property type="entry name" value="Phosphofructokinase"/>
    <property type="match status" value="1"/>
</dbReference>
<dbReference type="PANTHER" id="PTHR46566">
    <property type="entry name" value="1-PHOSPHOFRUCTOKINASE-RELATED"/>
    <property type="match status" value="1"/>
</dbReference>
<dbReference type="PROSITE" id="PS00583">
    <property type="entry name" value="PFKB_KINASES_1"/>
    <property type="match status" value="1"/>
</dbReference>
<dbReference type="InterPro" id="IPR002173">
    <property type="entry name" value="Carboh/pur_kinase_PfkB_CS"/>
</dbReference>
<protein>
    <recommendedName>
        <fullName evidence="6">Phosphofructokinase</fullName>
    </recommendedName>
</protein>
<sequence length="312" mass="32897">MHKRIVTLTLNPAVDASCTTDKVRAVHKVRTTNERYDPGGGGINVARVLNELGAGSFAVYLAGGSPGDVLDELVADAGVMAHRVHIREDTRVSHVVYESSSGQEFRFTPEGPGIHPQEWQAALEFIDMLDFDYVVASGSLPRGTPVDVYARLATLVKRRGARMVLDTSGPALEAALEEGVYMVKPSRGEFAALMGRSLEDPAELEAAARSCVAGGGTEILAITLGHDGAVLATADAFLRLATPKVTARSAVGAGDSFVAGMTFGLSRGESIRRAFALGVAAGTATVLTSGTELCHKSDIDHFWHMLCEECGG</sequence>
<gene>
    <name evidence="8" type="ORF">SAMN05421721_104201</name>
</gene>
<organism evidence="8 9">
    <name type="scientific">Ectothiorhodospira mobilis</name>
    <dbReference type="NCBI Taxonomy" id="195064"/>
    <lineage>
        <taxon>Bacteria</taxon>
        <taxon>Pseudomonadati</taxon>
        <taxon>Pseudomonadota</taxon>
        <taxon>Gammaproteobacteria</taxon>
        <taxon>Chromatiales</taxon>
        <taxon>Ectothiorhodospiraceae</taxon>
        <taxon>Ectothiorhodospira</taxon>
    </lineage>
</organism>
<dbReference type="Proteomes" id="UP000199556">
    <property type="component" value="Unassembled WGS sequence"/>
</dbReference>
<keyword evidence="3" id="KW-0547">Nucleotide-binding</keyword>
<dbReference type="SUPFAM" id="SSF53613">
    <property type="entry name" value="Ribokinase-like"/>
    <property type="match status" value="1"/>
</dbReference>
<evidence type="ECO:0000256" key="2">
    <source>
        <dbReference type="ARBA" id="ARBA00022679"/>
    </source>
</evidence>
<evidence type="ECO:0000256" key="6">
    <source>
        <dbReference type="PIRNR" id="PIRNR000535"/>
    </source>
</evidence>
<dbReference type="PANTHER" id="PTHR46566:SF2">
    <property type="entry name" value="ATP-DEPENDENT 6-PHOSPHOFRUCTOKINASE ISOZYME 2"/>
    <property type="match status" value="1"/>
</dbReference>
<dbReference type="CDD" id="cd01164">
    <property type="entry name" value="FruK_PfkB_like"/>
    <property type="match status" value="1"/>
</dbReference>